<protein>
    <submittedName>
        <fullName evidence="1">Uncharacterized protein</fullName>
    </submittedName>
</protein>
<comment type="caution">
    <text evidence="1">The sequence shown here is derived from an EMBL/GenBank/DDBJ whole genome shotgun (WGS) entry which is preliminary data.</text>
</comment>
<accession>A0AAV7PZT4</accession>
<sequence>MAGIGSRGTFVCILDVCDAIPYVRKSSVSLSAYVPPLFYFNTRATSHSFKSSASSSGQAQSGATWPYGHAVPVLRYLYPIPSAGTRSKAAPRGTINPPRKVSSSAEKAMYIYWVPVFLRTRGGAGLLGDCLSVRREMKSTFEAKQQIEEKPLPLCFSFQNESCSTHKPSVSSFVFQGLVCAIFMDSR</sequence>
<dbReference type="EMBL" id="JANPWB010000011">
    <property type="protein sequence ID" value="KAJ1131240.1"/>
    <property type="molecule type" value="Genomic_DNA"/>
</dbReference>
<name>A0AAV7PZT4_PLEWA</name>
<gene>
    <name evidence="1" type="ORF">NDU88_009579</name>
</gene>
<proteinExistence type="predicted"/>
<evidence type="ECO:0000313" key="1">
    <source>
        <dbReference type="EMBL" id="KAJ1131240.1"/>
    </source>
</evidence>
<dbReference type="Proteomes" id="UP001066276">
    <property type="component" value="Chromosome 7"/>
</dbReference>
<keyword evidence="2" id="KW-1185">Reference proteome</keyword>
<reference evidence="1" key="1">
    <citation type="journal article" date="2022" name="bioRxiv">
        <title>Sequencing and chromosome-scale assembly of the giantPleurodeles waltlgenome.</title>
        <authorList>
            <person name="Brown T."/>
            <person name="Elewa A."/>
            <person name="Iarovenko S."/>
            <person name="Subramanian E."/>
            <person name="Araus A.J."/>
            <person name="Petzold A."/>
            <person name="Susuki M."/>
            <person name="Suzuki K.-i.T."/>
            <person name="Hayashi T."/>
            <person name="Toyoda A."/>
            <person name="Oliveira C."/>
            <person name="Osipova E."/>
            <person name="Leigh N.D."/>
            <person name="Simon A."/>
            <person name="Yun M.H."/>
        </authorList>
    </citation>
    <scope>NUCLEOTIDE SEQUENCE</scope>
    <source>
        <strain evidence="1">20211129_DDA</strain>
        <tissue evidence="1">Liver</tissue>
    </source>
</reference>
<organism evidence="1 2">
    <name type="scientific">Pleurodeles waltl</name>
    <name type="common">Iberian ribbed newt</name>
    <dbReference type="NCBI Taxonomy" id="8319"/>
    <lineage>
        <taxon>Eukaryota</taxon>
        <taxon>Metazoa</taxon>
        <taxon>Chordata</taxon>
        <taxon>Craniata</taxon>
        <taxon>Vertebrata</taxon>
        <taxon>Euteleostomi</taxon>
        <taxon>Amphibia</taxon>
        <taxon>Batrachia</taxon>
        <taxon>Caudata</taxon>
        <taxon>Salamandroidea</taxon>
        <taxon>Salamandridae</taxon>
        <taxon>Pleurodelinae</taxon>
        <taxon>Pleurodeles</taxon>
    </lineage>
</organism>
<evidence type="ECO:0000313" key="2">
    <source>
        <dbReference type="Proteomes" id="UP001066276"/>
    </source>
</evidence>
<dbReference type="AlphaFoldDB" id="A0AAV7PZT4"/>